<dbReference type="PANTHER" id="PTHR12526">
    <property type="entry name" value="GLYCOSYLTRANSFERASE"/>
    <property type="match status" value="1"/>
</dbReference>
<evidence type="ECO:0000259" key="1">
    <source>
        <dbReference type="Pfam" id="PF00535"/>
    </source>
</evidence>
<reference evidence="2 3" key="1">
    <citation type="submission" date="2024-09" db="EMBL/GenBank/DDBJ databases">
        <title>Nodulacao em especies de Leguminosae Basais da Amazonia e Caracterizacao dos Rizobios e Bacterias Associadas aos Nodulos.</title>
        <authorList>
            <person name="Jambeiro I.C.A."/>
            <person name="Lopes I.S."/>
            <person name="Aguiar E.R.G.R."/>
            <person name="Santos A.F.J."/>
            <person name="Dos Santos J.M.F."/>
            <person name="Gross E."/>
        </authorList>
    </citation>
    <scope>NUCLEOTIDE SEQUENCE [LARGE SCALE GENOMIC DNA]</scope>
    <source>
        <strain evidence="2 3">BRUESC1165</strain>
    </source>
</reference>
<accession>A0ABV6YBX2</accession>
<comment type="caution">
    <text evidence="2">The sequence shown here is derived from an EMBL/GenBank/DDBJ whole genome shotgun (WGS) entry which is preliminary data.</text>
</comment>
<proteinExistence type="predicted"/>
<protein>
    <submittedName>
        <fullName evidence="2">Glycosyltransferase</fullName>
    </submittedName>
</protein>
<organism evidence="2 3">
    <name type="scientific">Microvirga arabica</name>
    <dbReference type="NCBI Taxonomy" id="1128671"/>
    <lineage>
        <taxon>Bacteria</taxon>
        <taxon>Pseudomonadati</taxon>
        <taxon>Pseudomonadota</taxon>
        <taxon>Alphaproteobacteria</taxon>
        <taxon>Hyphomicrobiales</taxon>
        <taxon>Methylobacteriaceae</taxon>
        <taxon>Microvirga</taxon>
    </lineage>
</organism>
<dbReference type="Pfam" id="PF13692">
    <property type="entry name" value="Glyco_trans_1_4"/>
    <property type="match status" value="1"/>
</dbReference>
<name>A0ABV6YBX2_9HYPH</name>
<dbReference type="CDD" id="cd03801">
    <property type="entry name" value="GT4_PimA-like"/>
    <property type="match status" value="1"/>
</dbReference>
<evidence type="ECO:0000313" key="3">
    <source>
        <dbReference type="Proteomes" id="UP001593940"/>
    </source>
</evidence>
<dbReference type="SUPFAM" id="SSF53448">
    <property type="entry name" value="Nucleotide-diphospho-sugar transferases"/>
    <property type="match status" value="1"/>
</dbReference>
<dbReference type="InterPro" id="IPR001173">
    <property type="entry name" value="Glyco_trans_2-like"/>
</dbReference>
<dbReference type="EMBL" id="JBHOMY010000079">
    <property type="protein sequence ID" value="MFC1458788.1"/>
    <property type="molecule type" value="Genomic_DNA"/>
</dbReference>
<dbReference type="PANTHER" id="PTHR12526:SF637">
    <property type="entry name" value="GLYCOSYLTRANSFERASE EPSF-RELATED"/>
    <property type="match status" value="1"/>
</dbReference>
<dbReference type="RefSeq" id="WP_377030637.1">
    <property type="nucleotide sequence ID" value="NZ_JBHOMY010000079.1"/>
</dbReference>
<keyword evidence="3" id="KW-1185">Reference proteome</keyword>
<dbReference type="Gene3D" id="3.90.550.10">
    <property type="entry name" value="Spore Coat Polysaccharide Biosynthesis Protein SpsA, Chain A"/>
    <property type="match status" value="1"/>
</dbReference>
<dbReference type="InterPro" id="IPR029044">
    <property type="entry name" value="Nucleotide-diphossugar_trans"/>
</dbReference>
<evidence type="ECO:0000313" key="2">
    <source>
        <dbReference type="EMBL" id="MFC1458788.1"/>
    </source>
</evidence>
<dbReference type="SUPFAM" id="SSF53756">
    <property type="entry name" value="UDP-Glycosyltransferase/glycogen phosphorylase"/>
    <property type="match status" value="1"/>
</dbReference>
<feature type="domain" description="Glycosyltransferase 2-like" evidence="1">
    <location>
        <begin position="9"/>
        <end position="124"/>
    </location>
</feature>
<dbReference type="CDD" id="cd00761">
    <property type="entry name" value="Glyco_tranf_GTA_type"/>
    <property type="match status" value="1"/>
</dbReference>
<dbReference type="Pfam" id="PF00535">
    <property type="entry name" value="Glycos_transf_2"/>
    <property type="match status" value="1"/>
</dbReference>
<gene>
    <name evidence="2" type="ORF">ACETIH_19230</name>
</gene>
<sequence length="703" mass="79399">MVENFFHASIILNIHREAVYLRRTLLSLDEAVRFAQAKGLRLELVAVLDQSDDATRHVLSSFDLGSYSGVQFIDVDHGSLGLSRNAGIEQARGEYIFTADADDLVSYNYFRDIYVAAQKHGPGALYFPEYLMIFDHDTYIGRYAGLDDVSPMAFLDKQPYLSRVCARRDVFLRIPYRDVRLSRGYAYEDWHFNAEAVGAGLNIRTVSDTILFYRQRPGSLLRSADALSIRHIPPTRLLEPSVYLALSKAFHDRFLTEPSPELFTLAAEDFLSRDHIQAKIRAANAIEPAISPGRYRDSSIYGNFMGPPPLGMAYYRICDIIQTKRFSDVFLFPFMSRGGAEKYLLSLMETMYGLDPLQEFLVLLGEGLRGSQWLEDLPPNAVVVDMEVHCRSLSKEQRCLLALKIIETCDPGISIHLRQSAFADTFLKLYGIVLQDRDITYYRFADVDRVEYGRSTTVASQVGLLSENLDYLSRIICDSKATIRKDHHRLGLQDHKWHHLHAPVEGPAILPVRDPEAVQRILWASRLDTEKRPSLLPLIAARLGRHAPDARIEAFGGSVFDGFDSTSLENLTNLRYAGPYDGFDTLPLHRFCIFLYTSLHDGIPNAILEAMSHGLAVVAPDVGGISEIVVHGKTGILLPSLPDDDTMAISYADALLTLMNDPDLLQKLGRQARAFVEEHHSPEAHRERVAELFRFQQRHFQYA</sequence>
<dbReference type="Proteomes" id="UP001593940">
    <property type="component" value="Unassembled WGS sequence"/>
</dbReference>
<dbReference type="Gene3D" id="3.40.50.2000">
    <property type="entry name" value="Glycogen Phosphorylase B"/>
    <property type="match status" value="1"/>
</dbReference>